<gene>
    <name evidence="2 4" type="ORF">BDZ99DRAFT_113541</name>
</gene>
<organism evidence="2">
    <name type="scientific">Mytilinidion resinicola</name>
    <dbReference type="NCBI Taxonomy" id="574789"/>
    <lineage>
        <taxon>Eukaryota</taxon>
        <taxon>Fungi</taxon>
        <taxon>Dikarya</taxon>
        <taxon>Ascomycota</taxon>
        <taxon>Pezizomycotina</taxon>
        <taxon>Dothideomycetes</taxon>
        <taxon>Pleosporomycetidae</taxon>
        <taxon>Mytilinidiales</taxon>
        <taxon>Mytilinidiaceae</taxon>
        <taxon>Mytilinidion</taxon>
    </lineage>
</organism>
<reference evidence="4" key="3">
    <citation type="submission" date="2025-04" db="UniProtKB">
        <authorList>
            <consortium name="RefSeq"/>
        </authorList>
    </citation>
    <scope>IDENTIFICATION</scope>
    <source>
        <strain evidence="4">CBS 304.34</strain>
    </source>
</reference>
<dbReference type="Proteomes" id="UP000504636">
    <property type="component" value="Unplaced"/>
</dbReference>
<keyword evidence="3" id="KW-1185">Reference proteome</keyword>
<dbReference type="RefSeq" id="XP_033572092.1">
    <property type="nucleotide sequence ID" value="XM_033712448.1"/>
</dbReference>
<dbReference type="EMBL" id="MU003710">
    <property type="protein sequence ID" value="KAF2805128.1"/>
    <property type="molecule type" value="Genomic_DNA"/>
</dbReference>
<evidence type="ECO:0000313" key="2">
    <source>
        <dbReference type="EMBL" id="KAF2805128.1"/>
    </source>
</evidence>
<accession>A0A6A6Y992</accession>
<reference evidence="4" key="2">
    <citation type="submission" date="2020-04" db="EMBL/GenBank/DDBJ databases">
        <authorList>
            <consortium name="NCBI Genome Project"/>
        </authorList>
    </citation>
    <scope>NUCLEOTIDE SEQUENCE</scope>
    <source>
        <strain evidence="4">CBS 304.34</strain>
    </source>
</reference>
<keyword evidence="1" id="KW-0472">Membrane</keyword>
<reference evidence="2 4" key="1">
    <citation type="journal article" date="2020" name="Stud. Mycol.">
        <title>101 Dothideomycetes genomes: a test case for predicting lifestyles and emergence of pathogens.</title>
        <authorList>
            <person name="Haridas S."/>
            <person name="Albert R."/>
            <person name="Binder M."/>
            <person name="Bloem J."/>
            <person name="Labutti K."/>
            <person name="Salamov A."/>
            <person name="Andreopoulos B."/>
            <person name="Baker S."/>
            <person name="Barry K."/>
            <person name="Bills G."/>
            <person name="Bluhm B."/>
            <person name="Cannon C."/>
            <person name="Castanera R."/>
            <person name="Culley D."/>
            <person name="Daum C."/>
            <person name="Ezra D."/>
            <person name="Gonzalez J."/>
            <person name="Henrissat B."/>
            <person name="Kuo A."/>
            <person name="Liang C."/>
            <person name="Lipzen A."/>
            <person name="Lutzoni F."/>
            <person name="Magnuson J."/>
            <person name="Mondo S."/>
            <person name="Nolan M."/>
            <person name="Ohm R."/>
            <person name="Pangilinan J."/>
            <person name="Park H.-J."/>
            <person name="Ramirez L."/>
            <person name="Alfaro M."/>
            <person name="Sun H."/>
            <person name="Tritt A."/>
            <person name="Yoshinaga Y."/>
            <person name="Zwiers L.-H."/>
            <person name="Turgeon B."/>
            <person name="Goodwin S."/>
            <person name="Spatafora J."/>
            <person name="Crous P."/>
            <person name="Grigoriev I."/>
        </authorList>
    </citation>
    <scope>NUCLEOTIDE SEQUENCE</scope>
    <source>
        <strain evidence="2 4">CBS 304.34</strain>
    </source>
</reference>
<dbReference type="GeneID" id="54453341"/>
<dbReference type="AlphaFoldDB" id="A0A6A6Y992"/>
<protein>
    <submittedName>
        <fullName evidence="2 4">Uncharacterized protein</fullName>
    </submittedName>
</protein>
<keyword evidence="1" id="KW-1133">Transmembrane helix</keyword>
<keyword evidence="1" id="KW-0812">Transmembrane</keyword>
<proteinExistence type="predicted"/>
<evidence type="ECO:0000313" key="3">
    <source>
        <dbReference type="Proteomes" id="UP000504636"/>
    </source>
</evidence>
<feature type="transmembrane region" description="Helical" evidence="1">
    <location>
        <begin position="78"/>
        <end position="96"/>
    </location>
</feature>
<evidence type="ECO:0000313" key="4">
    <source>
        <dbReference type="RefSeq" id="XP_033572092.1"/>
    </source>
</evidence>
<sequence>MMVARLRMADMTWTYSFLRGGSGCWRLCCRFPDSIPPDEQQEHPKDENGHGNEYHKKCRHVEFATCFRARRWINMVRCAGIVGIIPCAGVVCMVPWTRLIGIPADTVGLMANDARRSAMSHPLLSSEPGWAIIRGNHESEREEAVDAADGLEQRW</sequence>
<evidence type="ECO:0000256" key="1">
    <source>
        <dbReference type="SAM" id="Phobius"/>
    </source>
</evidence>
<name>A0A6A6Y992_9PEZI</name>